<dbReference type="OrthoDB" id="5593012at2759"/>
<dbReference type="Gene3D" id="1.10.472.130">
    <property type="match status" value="1"/>
</dbReference>
<feature type="transmembrane region" description="Helical" evidence="1">
    <location>
        <begin position="345"/>
        <end position="363"/>
    </location>
</feature>
<dbReference type="InterPro" id="IPR041466">
    <property type="entry name" value="Dynein_AAA5_ext"/>
</dbReference>
<dbReference type="PANTHER" id="PTHR45703:SF1">
    <property type="entry name" value="DYNEINS HEAVY CHAIN"/>
    <property type="match status" value="1"/>
</dbReference>
<dbReference type="InterPro" id="IPR026983">
    <property type="entry name" value="DHC"/>
</dbReference>
<reference evidence="3 4" key="1">
    <citation type="journal article" date="2020" name="G3 (Bethesda)">
        <title>Draft Genome of the Common Snapping Turtle, Chelydra serpentina, a Model for Phenotypic Plasticity in Reptiles.</title>
        <authorList>
            <person name="Das D."/>
            <person name="Singh S.K."/>
            <person name="Bierstedt J."/>
            <person name="Erickson A."/>
            <person name="Galli G.L.J."/>
            <person name="Crossley D.A. 2nd"/>
            <person name="Rhen T."/>
        </authorList>
    </citation>
    <scope>NUCLEOTIDE SEQUENCE [LARGE SCALE GENOMIC DNA]</scope>
    <source>
        <strain evidence="3">KW</strain>
    </source>
</reference>
<evidence type="ECO:0000313" key="4">
    <source>
        <dbReference type="Proteomes" id="UP000765507"/>
    </source>
</evidence>
<evidence type="ECO:0000256" key="1">
    <source>
        <dbReference type="SAM" id="Phobius"/>
    </source>
</evidence>
<evidence type="ECO:0000259" key="2">
    <source>
        <dbReference type="Pfam" id="PF17852"/>
    </source>
</evidence>
<dbReference type="InterPro" id="IPR027417">
    <property type="entry name" value="P-loop_NTPase"/>
</dbReference>
<keyword evidence="1" id="KW-0472">Membrane</keyword>
<dbReference type="Gene3D" id="3.40.50.300">
    <property type="entry name" value="P-loop containing nucleotide triphosphate hydrolases"/>
    <property type="match status" value="2"/>
</dbReference>
<sequence>MEENKVQITVINPKSITMGQLYGQFDPVSHEWSDGILAVSFRAFASSLTPDRKWLIFDGPVDAVWIENMNTVLDDNKKLCLMSGEIIQMSQQMSLIFEPMDLEVASPATVSRCGMIYMEPHTLGWRPLLVSWLNLMPPGVSSMHKEFIVGLFDRMVPLTVEFIRKCAKELSPTSDTNLVRSLMNLMDCMMDEFADEAKIKAMSERDIFSWLEGIFLFSLIWSVGASCKEDDRLKFDKIVREILNGPISEETREKYKLLSGIDQLFSKTFTVPFPAEGTIYEYRFVKKGAGLWEPWVETLKSAPPISRDMMFNEIIVPTLDTIRYSALMELLTVHQKPSIFVGPTGTGKSIYIIVSGFFLIIWFK</sequence>
<dbReference type="GO" id="GO:0007018">
    <property type="term" value="P:microtubule-based movement"/>
    <property type="evidence" value="ECO:0007669"/>
    <property type="project" value="InterPro"/>
</dbReference>
<evidence type="ECO:0000313" key="3">
    <source>
        <dbReference type="EMBL" id="KAG6938965.1"/>
    </source>
</evidence>
<organism evidence="3 4">
    <name type="scientific">Chelydra serpentina</name>
    <name type="common">Snapping turtle</name>
    <name type="synonym">Testudo serpentina</name>
    <dbReference type="NCBI Taxonomy" id="8475"/>
    <lineage>
        <taxon>Eukaryota</taxon>
        <taxon>Metazoa</taxon>
        <taxon>Chordata</taxon>
        <taxon>Craniata</taxon>
        <taxon>Vertebrata</taxon>
        <taxon>Euteleostomi</taxon>
        <taxon>Archelosauria</taxon>
        <taxon>Testudinata</taxon>
        <taxon>Testudines</taxon>
        <taxon>Cryptodira</taxon>
        <taxon>Durocryptodira</taxon>
        <taxon>Americhelydia</taxon>
        <taxon>Chelydroidea</taxon>
        <taxon>Chelydridae</taxon>
        <taxon>Chelydra</taxon>
    </lineage>
</organism>
<dbReference type="GO" id="GO:0045505">
    <property type="term" value="F:dynein intermediate chain binding"/>
    <property type="evidence" value="ECO:0007669"/>
    <property type="project" value="InterPro"/>
</dbReference>
<dbReference type="EMBL" id="JAHGAV010000014">
    <property type="protein sequence ID" value="KAG6938965.1"/>
    <property type="molecule type" value="Genomic_DNA"/>
</dbReference>
<keyword evidence="1" id="KW-1133">Transmembrane helix</keyword>
<dbReference type="PANTHER" id="PTHR45703">
    <property type="entry name" value="DYNEIN HEAVY CHAIN"/>
    <property type="match status" value="1"/>
</dbReference>
<dbReference type="FunFam" id="1.10.472.130:FF:000005">
    <property type="entry name" value="Dynein axonemal heavy chain 7"/>
    <property type="match status" value="1"/>
</dbReference>
<accession>A0A8T1TDV1</accession>
<dbReference type="GO" id="GO:0030286">
    <property type="term" value="C:dynein complex"/>
    <property type="evidence" value="ECO:0007669"/>
    <property type="project" value="InterPro"/>
</dbReference>
<keyword evidence="4" id="KW-1185">Reference proteome</keyword>
<feature type="non-terminal residue" evidence="3">
    <location>
        <position position="1"/>
    </location>
</feature>
<dbReference type="FunFam" id="3.40.50.300:FF:006054">
    <property type="entry name" value="Uncharacterized protein"/>
    <property type="match status" value="1"/>
</dbReference>
<feature type="domain" description="Dynein heavy chain AAA 5 extension" evidence="2">
    <location>
        <begin position="150"/>
        <end position="296"/>
    </location>
</feature>
<gene>
    <name evidence="3" type="primary">DNAH7</name>
    <name evidence="3" type="ORF">G0U57_003755</name>
</gene>
<dbReference type="Pfam" id="PF17852">
    <property type="entry name" value="Dynein_AAA_lid"/>
    <property type="match status" value="1"/>
</dbReference>
<protein>
    <submittedName>
        <fullName evidence="3">Dynein axonemal heavy chain 7</fullName>
    </submittedName>
</protein>
<name>A0A8T1TDV1_CHESE</name>
<keyword evidence="1" id="KW-0812">Transmembrane</keyword>
<dbReference type="AlphaFoldDB" id="A0A8T1TDV1"/>
<dbReference type="GO" id="GO:0051959">
    <property type="term" value="F:dynein light intermediate chain binding"/>
    <property type="evidence" value="ECO:0007669"/>
    <property type="project" value="InterPro"/>
</dbReference>
<dbReference type="Proteomes" id="UP000765507">
    <property type="component" value="Unassembled WGS sequence"/>
</dbReference>
<comment type="caution">
    <text evidence="3">The sequence shown here is derived from an EMBL/GenBank/DDBJ whole genome shotgun (WGS) entry which is preliminary data.</text>
</comment>
<proteinExistence type="predicted"/>
<dbReference type="Pfam" id="PF12775">
    <property type="entry name" value="AAA_7"/>
    <property type="match status" value="1"/>
</dbReference>